<feature type="region of interest" description="Disordered" evidence="1">
    <location>
        <begin position="642"/>
        <end position="672"/>
    </location>
</feature>
<sequence>MAVNAAAAAGGVRGQIYDEVKAADDKELMAINPEYRQLRQSMDEAAKEEIGTRLVQHLPEMAAASLGYLTGASGFEAALAKSGAAKPLMTAFKETAGEAFEEGGEQLAANYGYSRIDPRKDLAEGVDGAALMSAAYGAPLGGAAGGMDYARLRQQQKAGSIAEQVVEAARERVLADYRPQPETATGFSDGLEENAAQRPNIAPVNQRAARPETVSLREQRAAATTDTGLVARGSEHDVVIGERTEPLQWEIREASDMGATVAKADNQYRDRNRAASEAQINSIAANLNYRRLNDSPEMDSGAPTLASDGKTVIGGNGRIAAIKQAYDNGTAGQYRADLTADAVRFGFTPEDLAQFKQPVLVRRLKNDVDIKEAAIASNEGGSMVMSALEQAKVDAGRLPDLSSFTFNDEGNLNTPENRHAIAHFVGNFPPNQRAALMTKDGLLSRQGVQRLENAMNYQALGDSEALGRVIESTAPQSRNVTKALAQASGTIAEARNDIARGDLHGLDIADDLMTAADLIEQIKAHGGDVGTYLAQMGLVADDVTPVARELLRFIDRNIRSPKKIRELIRNYYAELRALGNPKQADILGGNEDIGREQLLERARRNVEDDAAAETEFGNQGGNAAADGNAEADGAAAADFGLEAQSGNGKGDGGGVEENAGLNEDAEDSDGLTEDERAANGDLFSRADDGGTFKQNNDDIRFSLNEAEDSAFARAVDRVANGYKGSEKRFVQMGTTPDVLKMLGLPDTKVSLRESVLNKVMGGKHHLTAADMKQLPHQLNNPVAVMKSAAQASRDGYVVLTEIQEHGEPVIAALHVNRTANGLEVVNIASVYGKNLSGLQNMLNHDLLYWNKAKGLQTVRAFGLSLPSTFATDGANLSINIKTESDLTQYRKAKVGKAHLGKHDVRAATEKADKVKRHGEIEAAIRQALPQHADKVRVLSAGEAMPDYAADLISDGIEGWYHPKDGSINLVAENLTPERAVWVAWHELGHRGFANAGFTDYRNQLRRIGQNSHVSKIADKIMQGRDGAKIADRAAAERDVAVEEALAELYAAQQTGDWAALERSYGVAATPALKRSGRRLLAQIAETLKTAFNKLFGRRAGDSEVLSALAKLHRHIDVGRDGQDGGEPRFSRRPKEESLEKLRQAESIRISGRDIEPSDDLRQYKRNALEYGKALRGTYVNRDTGQAIELGAKGVKEVLQHDYKDPDHLQSIAAIPQIIENAVYIDTLPNDDKAKRPDINSYDYYLAGLKIGNDDYTVRAAIANSNMGERYYDHKLTDIEKGDLLSITQRITNPRIDNSSPLSDKGDLLSTAGITNPSFDNSSPLSDKGDLLSMTSRVSTTEIENSSPLSDFDDKRLLQILQDKNQAQSSQTDSENFKRWFGSSKVVDENGHPLVVYHGSNADFTVFDKAKIAVDNLGAGFYFSNEEIAGSYATRRKMERGGEEKTYAVYLKMENPLDFRNVTREQAVKANKLDLMASGFSEAQAQEEAVELVDDFVSDTDRFGEETDFAAALPDSHSEGMRRFIENEGIDGLIVPGRDKASGKDGVAYVVFEPSQIKSATDNNGGFSLDNPDIRFSRKSAEEVKAFSETGKLTSESSLVGDIWETLKADNEAAGRLKDKAEGTWDKVTEAVEDMLIQFTRWTESLPDEVADAPQRQRIEQSLRRAPNIRRSRNEYLMTQFFEPFGRELSKMAAKSGGEYSEAELQEMVGYWMSAKYAPTANRRLVERAEAAVDEARAALEKDDTPANKAALTRAENDLGRLKQAVAGKVEGKVAGGYSDPMASEVKANIEKLLGRADLEAAAKHIYGALDYGLDLRYQSGLIDEAMYREFKANRDYVPFTGEPDNPLGDSDNDVVTAGNGINQAKDKRMKGRVSLAENAVAAAMRSVSKATAYYAYNDFRNHLNAVYEDSVNHYQAMGHDLNEARHLTAEEIGIARSGRSPFSRTSDPVVFHRHNGQDVEFRLRPQVMKGLAGMNREDTPAFLKPIAQLTRLYARGVTQFTLQFAPINAVRDIWEKSENIRTREVFDRNGKRVDADKVGRGAVANFFTVMRTTKAAAKGNFDSADGKLLKDLLDLGGVSTYGTFFAKTEEDMLKKISSSHGLPLTALKKAVGWVERYNMMFDLMPSFALYKSLIENGVEAKAAAGLVLATTDFNKRGAKMGIVRSLYMFAQPTAIGGFNFIRQLGTRTGKIRFAGYMAAGLVLYAALRAMDDDDEGGNKLDQLGDVSRFIPIKVGDSYLKVPVGFGMPQAAWNMASNTARWIAGDITASEAFANMASHWAGAVVPVSPSEISAAKYPGAKALLTAAPTMLQPVVQNVLNRNAFGSQITKGYVREDMLKAEQSKTTTAQEWRDLALWLQRKTGIDMHPEQIQNLVNGYSVSLVREAVTMLIENPNRELLGRHTKTPLLNSIYSPGNEFAIQGRYYEAFDEAAAVYREYESRKRSGELGGWMDDEKRQVLAWYKRAKADESRVSRQQARASRLFKKGGLSDEKMQQVTLNTIGRRGEIQAKLLHEWRKREGLHTAEGN</sequence>
<evidence type="ECO:0000259" key="4">
    <source>
        <dbReference type="Pfam" id="PF18798"/>
    </source>
</evidence>
<evidence type="ECO:0008006" key="9">
    <source>
        <dbReference type="Google" id="ProtNLM"/>
    </source>
</evidence>
<dbReference type="Pfam" id="PF18798">
    <property type="entry name" value="LPD3"/>
    <property type="match status" value="1"/>
</dbReference>
<dbReference type="RefSeq" id="WP_237091064.1">
    <property type="nucleotide sequence ID" value="NZ_CP116766.1"/>
</dbReference>
<evidence type="ECO:0000259" key="6">
    <source>
        <dbReference type="Pfam" id="PF18857"/>
    </source>
</evidence>
<gene>
    <name evidence="7" type="ORF">PJU73_02940</name>
</gene>
<evidence type="ECO:0000259" key="2">
    <source>
        <dbReference type="Pfam" id="PF18760"/>
    </source>
</evidence>
<dbReference type="Proteomes" id="UP001221268">
    <property type="component" value="Chromosome"/>
</dbReference>
<feature type="domain" description="Large polyvalent protein associated" evidence="6">
    <location>
        <begin position="2227"/>
        <end position="2388"/>
    </location>
</feature>
<evidence type="ECO:0000259" key="5">
    <source>
        <dbReference type="Pfam" id="PF18819"/>
    </source>
</evidence>
<organism evidence="7 8">
    <name type="scientific">Neisseria lisongii</name>
    <dbReference type="NCBI Taxonomy" id="2912188"/>
    <lineage>
        <taxon>Bacteria</taxon>
        <taxon>Pseudomonadati</taxon>
        <taxon>Pseudomonadota</taxon>
        <taxon>Betaproteobacteria</taxon>
        <taxon>Neisseriales</taxon>
        <taxon>Neisseriaceae</taxon>
        <taxon>Neisseria</taxon>
    </lineage>
</organism>
<keyword evidence="8" id="KW-1185">Reference proteome</keyword>
<dbReference type="Pfam" id="PF18760">
    <property type="entry name" value="ART-PolyVal"/>
    <property type="match status" value="1"/>
</dbReference>
<dbReference type="InterPro" id="IPR041398">
    <property type="entry name" value="DdrB_dom"/>
</dbReference>
<dbReference type="InterPro" id="IPR041131">
    <property type="entry name" value="MuF_C"/>
</dbReference>
<evidence type="ECO:0000313" key="8">
    <source>
        <dbReference type="Proteomes" id="UP001221268"/>
    </source>
</evidence>
<dbReference type="InterPro" id="IPR049522">
    <property type="entry name" value="ART-PolyVal_dom"/>
</dbReference>
<feature type="compositionally biased region" description="Acidic residues" evidence="1">
    <location>
        <begin position="663"/>
        <end position="672"/>
    </location>
</feature>
<dbReference type="InterPro" id="IPR040824">
    <property type="entry name" value="LPD3"/>
</dbReference>
<accession>A0ABY7RMT1</accession>
<feature type="domain" description="DdrB-like" evidence="3">
    <location>
        <begin position="246"/>
        <end position="364"/>
    </location>
</feature>
<feature type="domain" description="ART-PolyVal-like" evidence="2">
    <location>
        <begin position="1387"/>
        <end position="1566"/>
    </location>
</feature>
<dbReference type="Pfam" id="PF18819">
    <property type="entry name" value="MuF_C"/>
    <property type="match status" value="1"/>
</dbReference>
<proteinExistence type="predicted"/>
<evidence type="ECO:0000256" key="1">
    <source>
        <dbReference type="SAM" id="MobiDB-lite"/>
    </source>
</evidence>
<dbReference type="Pfam" id="PF18763">
    <property type="entry name" value="ddrB-ParB"/>
    <property type="match status" value="1"/>
</dbReference>
<dbReference type="InterPro" id="IPR040561">
    <property type="entry name" value="LPD38"/>
</dbReference>
<reference evidence="7 8" key="1">
    <citation type="submission" date="2023-01" db="EMBL/GenBank/DDBJ databases">
        <authorList>
            <person name="Yang C."/>
        </authorList>
    </citation>
    <scope>NUCLEOTIDE SEQUENCE [LARGE SCALE GENOMIC DNA]</scope>
    <source>
        <strain evidence="7 8">ZJ106</strain>
    </source>
</reference>
<feature type="domain" description="Phage MuF C-terminal" evidence="5">
    <location>
        <begin position="760"/>
        <end position="854"/>
    </location>
</feature>
<dbReference type="Pfam" id="PF18857">
    <property type="entry name" value="LPD38"/>
    <property type="match status" value="1"/>
</dbReference>
<name>A0ABY7RMT1_9NEIS</name>
<feature type="region of interest" description="Disordered" evidence="1">
    <location>
        <begin position="178"/>
        <end position="223"/>
    </location>
</feature>
<dbReference type="EMBL" id="CP116766">
    <property type="protein sequence ID" value="WCL72081.1"/>
    <property type="molecule type" value="Genomic_DNA"/>
</dbReference>
<feature type="region of interest" description="Disordered" evidence="1">
    <location>
        <begin position="1116"/>
        <end position="1137"/>
    </location>
</feature>
<protein>
    <recommendedName>
        <fullName evidence="9">Phage associated protein</fullName>
    </recommendedName>
</protein>
<evidence type="ECO:0000313" key="7">
    <source>
        <dbReference type="EMBL" id="WCL72081.1"/>
    </source>
</evidence>
<evidence type="ECO:0000259" key="3">
    <source>
        <dbReference type="Pfam" id="PF18763"/>
    </source>
</evidence>
<feature type="domain" description="Large polyvalent protein-associated" evidence="4">
    <location>
        <begin position="1159"/>
        <end position="1271"/>
    </location>
</feature>